<dbReference type="Pfam" id="PF00169">
    <property type="entry name" value="PH"/>
    <property type="match status" value="1"/>
</dbReference>
<dbReference type="PANTHER" id="PTHR45960">
    <property type="entry name" value="GRB2-ASSOCIATED-BINDING PROTEIN"/>
    <property type="match status" value="1"/>
</dbReference>
<feature type="compositionally biased region" description="Polar residues" evidence="1">
    <location>
        <begin position="217"/>
        <end position="228"/>
    </location>
</feature>
<proteinExistence type="predicted"/>
<dbReference type="SUPFAM" id="SSF50729">
    <property type="entry name" value="PH domain-like"/>
    <property type="match status" value="1"/>
</dbReference>
<feature type="region of interest" description="Disordered" evidence="1">
    <location>
        <begin position="141"/>
        <end position="161"/>
    </location>
</feature>
<dbReference type="EnsemblMetazoa" id="BGLB031621-RA">
    <property type="protein sequence ID" value="BGLB031621-PA"/>
    <property type="gene ID" value="BGLB031621"/>
</dbReference>
<evidence type="ECO:0000256" key="1">
    <source>
        <dbReference type="SAM" id="MobiDB-lite"/>
    </source>
</evidence>
<feature type="region of interest" description="Disordered" evidence="1">
    <location>
        <begin position="217"/>
        <end position="236"/>
    </location>
</feature>
<feature type="domain" description="PH" evidence="2">
    <location>
        <begin position="3"/>
        <end position="117"/>
    </location>
</feature>
<evidence type="ECO:0000313" key="3">
    <source>
        <dbReference type="EnsemblMetazoa" id="BGLB031621-PA"/>
    </source>
</evidence>
<organism evidence="3 4">
    <name type="scientific">Biomphalaria glabrata</name>
    <name type="common">Bloodfluke planorb</name>
    <name type="synonym">Freshwater snail</name>
    <dbReference type="NCBI Taxonomy" id="6526"/>
    <lineage>
        <taxon>Eukaryota</taxon>
        <taxon>Metazoa</taxon>
        <taxon>Spiralia</taxon>
        <taxon>Lophotrochozoa</taxon>
        <taxon>Mollusca</taxon>
        <taxon>Gastropoda</taxon>
        <taxon>Heterobranchia</taxon>
        <taxon>Euthyneura</taxon>
        <taxon>Panpulmonata</taxon>
        <taxon>Hygrophila</taxon>
        <taxon>Lymnaeoidea</taxon>
        <taxon>Planorbidae</taxon>
        <taxon>Biomphalaria</taxon>
    </lineage>
</organism>
<dbReference type="GO" id="GO:0007165">
    <property type="term" value="P:signal transduction"/>
    <property type="evidence" value="ECO:0007669"/>
    <property type="project" value="TreeGrafter"/>
</dbReference>
<dbReference type="AlphaFoldDB" id="A0A2C9LJ89"/>
<dbReference type="GO" id="GO:0005737">
    <property type="term" value="C:cytoplasm"/>
    <property type="evidence" value="ECO:0007669"/>
    <property type="project" value="TreeGrafter"/>
</dbReference>
<evidence type="ECO:0000259" key="2">
    <source>
        <dbReference type="PROSITE" id="PS50003"/>
    </source>
</evidence>
<dbReference type="VEuPathDB" id="VectorBase:BGLAX_028619"/>
<dbReference type="GO" id="GO:0035591">
    <property type="term" value="F:signaling adaptor activity"/>
    <property type="evidence" value="ECO:0007669"/>
    <property type="project" value="TreeGrafter"/>
</dbReference>
<accession>A0A2C9LJ89</accession>
<dbReference type="Proteomes" id="UP000076420">
    <property type="component" value="Unassembled WGS sequence"/>
</dbReference>
<feature type="region of interest" description="Disordered" evidence="1">
    <location>
        <begin position="167"/>
        <end position="186"/>
    </location>
</feature>
<evidence type="ECO:0000313" key="4">
    <source>
        <dbReference type="Proteomes" id="UP000076420"/>
    </source>
</evidence>
<dbReference type="VEuPathDB" id="VectorBase:BGLB031621"/>
<dbReference type="SMART" id="SM00233">
    <property type="entry name" value="PH"/>
    <property type="match status" value="1"/>
</dbReference>
<dbReference type="RefSeq" id="XP_013062098.2">
    <property type="nucleotide sequence ID" value="XM_013206644.2"/>
</dbReference>
<name>A0A2C9LJ89_BIOGL</name>
<dbReference type="InterPro" id="IPR046355">
    <property type="entry name" value="Gab1-4-like"/>
</dbReference>
<gene>
    <name evidence="3" type="primary">106051465</name>
</gene>
<dbReference type="OrthoDB" id="67516at2759"/>
<sequence length="303" mass="34477">MMGVLYRGWLTKSPPEKKLGNHIKLFRAKWKRRFFVMTVKDGRHELAYYKDQSCQNKKGTVNLKDCKSASRVLQTNVFPNLLALKTISKNKPRTYYLAAEHGYEVDNWLHWLHLVCGIKEEESSTKEDDPKAIEHLDYNPPEITLSRSSNPQDDSVQCSDVSVQLSIGDADSEENPYSEVDSPKAERKSSPKFADFIQYLNDSLTVAEKLGEFPLSSRLSGSNTSLETKTGLEPPEANFDLPIYSNDQRHHQKGRTVSDYDVPRSTLVKGYPPILPLPFRRSNLSDHIYVNTSPMANLDNPEI</sequence>
<dbReference type="STRING" id="6526.A0A2C9LJ89"/>
<dbReference type="Gene3D" id="2.30.29.30">
    <property type="entry name" value="Pleckstrin-homology domain (PH domain)/Phosphotyrosine-binding domain (PTB)"/>
    <property type="match status" value="1"/>
</dbReference>
<dbReference type="PROSITE" id="PS50003">
    <property type="entry name" value="PH_DOMAIN"/>
    <property type="match status" value="1"/>
</dbReference>
<dbReference type="InterPro" id="IPR001849">
    <property type="entry name" value="PH_domain"/>
</dbReference>
<reference evidence="3" key="1">
    <citation type="submission" date="2020-05" db="UniProtKB">
        <authorList>
            <consortium name="EnsemblMetazoa"/>
        </authorList>
    </citation>
    <scope>IDENTIFICATION</scope>
    <source>
        <strain evidence="3">BB02</strain>
    </source>
</reference>
<feature type="compositionally biased region" description="Polar residues" evidence="1">
    <location>
        <begin position="145"/>
        <end position="161"/>
    </location>
</feature>
<dbReference type="InterPro" id="IPR011993">
    <property type="entry name" value="PH-like_dom_sf"/>
</dbReference>
<dbReference type="PANTHER" id="PTHR45960:SF2">
    <property type="entry name" value="PROTEIN DAUGHTER OF SEVENLESS"/>
    <property type="match status" value="1"/>
</dbReference>
<dbReference type="KEGG" id="bgt:106051465"/>
<protein>
    <recommendedName>
        <fullName evidence="2">PH domain-containing protein</fullName>
    </recommendedName>
</protein>